<name>A0AAX4JIH1_9CAUD</name>
<sequence>MDIPQNLIYKVTGRVTQLVEDLMNQGYKGDIRFTQSYASGCVLKQGTVSVELTGFCKETLCLVEDIEDAGVVGFGRYGDSVSNLTVESLVRHAYFNYKQYKKSKNYPMPEEFKDLFLKYGLIRIENQPVIIES</sequence>
<evidence type="ECO:0000313" key="2">
    <source>
        <dbReference type="Proteomes" id="UP001432380"/>
    </source>
</evidence>
<evidence type="ECO:0000313" key="1">
    <source>
        <dbReference type="EMBL" id="WVK89985.1"/>
    </source>
</evidence>
<proteinExistence type="predicted"/>
<reference evidence="1" key="1">
    <citation type="submission" date="2024-01" db="EMBL/GenBank/DDBJ databases">
        <authorList>
            <person name="Zhu Q."/>
        </authorList>
    </citation>
    <scope>NUCLEOTIDE SEQUENCE</scope>
</reference>
<organism evidence="1 2">
    <name type="scientific">Burkholderia phage vB_BpP_HN02</name>
    <dbReference type="NCBI Taxonomy" id="3116925"/>
    <lineage>
        <taxon>Viruses</taxon>
        <taxon>Duplodnaviria</taxon>
        <taxon>Heunggongvirae</taxon>
        <taxon>Uroviricota</taxon>
        <taxon>Caudoviricetes</taxon>
        <taxon>Schitoviridae</taxon>
    </lineage>
</organism>
<dbReference type="EMBL" id="PP079243">
    <property type="protein sequence ID" value="WVK89985.1"/>
    <property type="molecule type" value="Genomic_DNA"/>
</dbReference>
<dbReference type="Proteomes" id="UP001432380">
    <property type="component" value="Segment"/>
</dbReference>
<protein>
    <submittedName>
        <fullName evidence="1">Uncharacterized protein</fullName>
    </submittedName>
</protein>
<accession>A0AAX4JIH1</accession>